<organism evidence="5 6">
    <name type="scientific">Bacterioplanoides pacificum</name>
    <dbReference type="NCBI Taxonomy" id="1171596"/>
    <lineage>
        <taxon>Bacteria</taxon>
        <taxon>Pseudomonadati</taxon>
        <taxon>Pseudomonadota</taxon>
        <taxon>Gammaproteobacteria</taxon>
        <taxon>Oceanospirillales</taxon>
        <taxon>Oceanospirillaceae</taxon>
        <taxon>Bacterioplanoides</taxon>
    </lineage>
</organism>
<dbReference type="Pfam" id="PF00392">
    <property type="entry name" value="GntR"/>
    <property type="match status" value="1"/>
</dbReference>
<keyword evidence="1" id="KW-0805">Transcription regulation</keyword>
<dbReference type="InterPro" id="IPR036388">
    <property type="entry name" value="WH-like_DNA-bd_sf"/>
</dbReference>
<dbReference type="SMART" id="SM00895">
    <property type="entry name" value="FCD"/>
    <property type="match status" value="1"/>
</dbReference>
<dbReference type="InterPro" id="IPR036390">
    <property type="entry name" value="WH_DNA-bd_sf"/>
</dbReference>
<dbReference type="Pfam" id="PF07729">
    <property type="entry name" value="FCD"/>
    <property type="match status" value="1"/>
</dbReference>
<feature type="domain" description="HTH gntR-type" evidence="4">
    <location>
        <begin position="4"/>
        <end position="71"/>
    </location>
</feature>
<reference evidence="6" key="1">
    <citation type="journal article" date="2019" name="Int. J. Syst. Evol. Microbiol.">
        <title>The Global Catalogue of Microorganisms (GCM) 10K type strain sequencing project: providing services to taxonomists for standard genome sequencing and annotation.</title>
        <authorList>
            <consortium name="The Broad Institute Genomics Platform"/>
            <consortium name="The Broad Institute Genome Sequencing Center for Infectious Disease"/>
            <person name="Wu L."/>
            <person name="Ma J."/>
        </authorList>
    </citation>
    <scope>NUCLEOTIDE SEQUENCE [LARGE SCALE GENOMIC DNA]</scope>
    <source>
        <strain evidence="6">KCTC 42424</strain>
    </source>
</reference>
<dbReference type="CDD" id="cd07377">
    <property type="entry name" value="WHTH_GntR"/>
    <property type="match status" value="1"/>
</dbReference>
<keyword evidence="3" id="KW-0804">Transcription</keyword>
<dbReference type="PROSITE" id="PS50949">
    <property type="entry name" value="HTH_GNTR"/>
    <property type="match status" value="1"/>
</dbReference>
<dbReference type="Gene3D" id="1.20.120.530">
    <property type="entry name" value="GntR ligand-binding domain-like"/>
    <property type="match status" value="1"/>
</dbReference>
<dbReference type="RefSeq" id="WP_376866049.1">
    <property type="nucleotide sequence ID" value="NZ_JBHRYB010000005.1"/>
</dbReference>
<dbReference type="Gene3D" id="1.10.10.10">
    <property type="entry name" value="Winged helix-like DNA-binding domain superfamily/Winged helix DNA-binding domain"/>
    <property type="match status" value="1"/>
</dbReference>
<keyword evidence="2" id="KW-0238">DNA-binding</keyword>
<dbReference type="SUPFAM" id="SSF48008">
    <property type="entry name" value="GntR ligand-binding domain-like"/>
    <property type="match status" value="1"/>
</dbReference>
<dbReference type="SUPFAM" id="SSF46785">
    <property type="entry name" value="Winged helix' DNA-binding domain"/>
    <property type="match status" value="1"/>
</dbReference>
<dbReference type="InterPro" id="IPR011711">
    <property type="entry name" value="GntR_C"/>
</dbReference>
<dbReference type="EMBL" id="JBHRYB010000005">
    <property type="protein sequence ID" value="MFC3680179.1"/>
    <property type="molecule type" value="Genomic_DNA"/>
</dbReference>
<evidence type="ECO:0000313" key="5">
    <source>
        <dbReference type="EMBL" id="MFC3680179.1"/>
    </source>
</evidence>
<evidence type="ECO:0000256" key="3">
    <source>
        <dbReference type="ARBA" id="ARBA00023163"/>
    </source>
</evidence>
<gene>
    <name evidence="5" type="ORF">ACFOMG_08710</name>
</gene>
<dbReference type="InterPro" id="IPR000524">
    <property type="entry name" value="Tscrpt_reg_HTH_GntR"/>
</dbReference>
<dbReference type="PANTHER" id="PTHR43537:SF49">
    <property type="entry name" value="TRANSCRIPTIONAL REGULATORY PROTEIN"/>
    <property type="match status" value="1"/>
</dbReference>
<dbReference type="SMART" id="SM00345">
    <property type="entry name" value="HTH_GNTR"/>
    <property type="match status" value="1"/>
</dbReference>
<dbReference type="PANTHER" id="PTHR43537">
    <property type="entry name" value="TRANSCRIPTIONAL REGULATOR, GNTR FAMILY"/>
    <property type="match status" value="1"/>
</dbReference>
<accession>A0ABV7VSL4</accession>
<keyword evidence="6" id="KW-1185">Reference proteome</keyword>
<dbReference type="Proteomes" id="UP001595722">
    <property type="component" value="Unassembled WGS sequence"/>
</dbReference>
<evidence type="ECO:0000256" key="2">
    <source>
        <dbReference type="ARBA" id="ARBA00023125"/>
    </source>
</evidence>
<dbReference type="InterPro" id="IPR008920">
    <property type="entry name" value="TF_FadR/GntR_C"/>
</dbReference>
<sequence>MSDNTLSSRLFKQLTDAIVCGELAPGQKLSEKQLSERFAAGRVPVREAIQRLEQSQLVVRVPHAGARVIDLSLAQLKDIYEVRMELECMACRLAAERMSPDERRQLQQLLDTHQQHISDDAGQSYYPQNGDLDFHYLIIQGSHNQRLQHTLCNDLYQLVRMYRFRTSSVHKRPARALQEHQRIAEAVISGDAELAQLLMRRHIQTSLTNLEQLIEQQSQSEQ</sequence>
<comment type="caution">
    <text evidence="5">The sequence shown here is derived from an EMBL/GenBank/DDBJ whole genome shotgun (WGS) entry which is preliminary data.</text>
</comment>
<proteinExistence type="predicted"/>
<evidence type="ECO:0000313" key="6">
    <source>
        <dbReference type="Proteomes" id="UP001595722"/>
    </source>
</evidence>
<name>A0ABV7VSL4_9GAMM</name>
<protein>
    <submittedName>
        <fullName evidence="5">GntR family transcriptional regulator</fullName>
    </submittedName>
</protein>
<evidence type="ECO:0000259" key="4">
    <source>
        <dbReference type="PROSITE" id="PS50949"/>
    </source>
</evidence>
<evidence type="ECO:0000256" key="1">
    <source>
        <dbReference type="ARBA" id="ARBA00023015"/>
    </source>
</evidence>